<reference evidence="2" key="1">
    <citation type="submission" date="2021-12" db="EMBL/GenBank/DDBJ databases">
        <authorList>
            <person name="Zaccaron A."/>
            <person name="Stergiopoulos I."/>
        </authorList>
    </citation>
    <scope>NUCLEOTIDE SEQUENCE</scope>
    <source>
        <strain evidence="2">Race5_Kim</strain>
    </source>
</reference>
<sequence length="112" mass="12834">MNRAVEQEDRIYRDFGSSDFSDVAMSKSDSLHNHRDAVIKALNQVSIPSNSLRSAIILAGMKRCERVVMNQLRQWRDEKKRGDAEKVEGEGAPEDEDFSNSEHLHDYLRGLE</sequence>
<name>A0A9Q8LER8_PASFU</name>
<evidence type="ECO:0000256" key="1">
    <source>
        <dbReference type="SAM" id="MobiDB-lite"/>
    </source>
</evidence>
<accession>A0A9Q8LER8</accession>
<dbReference type="GeneID" id="71985025"/>
<reference evidence="2" key="2">
    <citation type="journal article" date="2022" name="Microb. Genom.">
        <title>A chromosome-scale genome assembly of the tomato pathogen Cladosporium fulvum reveals a compartmentalized genome architecture and the presence of a dispensable chromosome.</title>
        <authorList>
            <person name="Zaccaron A.Z."/>
            <person name="Chen L.H."/>
            <person name="Samaras A."/>
            <person name="Stergiopoulos I."/>
        </authorList>
    </citation>
    <scope>NUCLEOTIDE SEQUENCE</scope>
    <source>
        <strain evidence="2">Race5_Kim</strain>
    </source>
</reference>
<dbReference type="KEGG" id="ffu:CLAFUR5_05147"/>
<protein>
    <submittedName>
        <fullName evidence="2">Uncharacterized protein</fullName>
    </submittedName>
</protein>
<gene>
    <name evidence="2" type="ORF">CLAFUR5_05147</name>
</gene>
<dbReference type="Proteomes" id="UP000756132">
    <property type="component" value="Chromosome 4"/>
</dbReference>
<evidence type="ECO:0000313" key="3">
    <source>
        <dbReference type="Proteomes" id="UP000756132"/>
    </source>
</evidence>
<evidence type="ECO:0000313" key="2">
    <source>
        <dbReference type="EMBL" id="UJO16145.1"/>
    </source>
</evidence>
<feature type="compositionally biased region" description="Basic and acidic residues" evidence="1">
    <location>
        <begin position="100"/>
        <end position="112"/>
    </location>
</feature>
<proteinExistence type="predicted"/>
<dbReference type="EMBL" id="CP090166">
    <property type="protein sequence ID" value="UJO16145.1"/>
    <property type="molecule type" value="Genomic_DNA"/>
</dbReference>
<feature type="region of interest" description="Disordered" evidence="1">
    <location>
        <begin position="77"/>
        <end position="112"/>
    </location>
</feature>
<feature type="compositionally biased region" description="Basic and acidic residues" evidence="1">
    <location>
        <begin position="77"/>
        <end position="89"/>
    </location>
</feature>
<keyword evidence="3" id="KW-1185">Reference proteome</keyword>
<dbReference type="AlphaFoldDB" id="A0A9Q8LER8"/>
<organism evidence="2 3">
    <name type="scientific">Passalora fulva</name>
    <name type="common">Tomato leaf mold</name>
    <name type="synonym">Cladosporium fulvum</name>
    <dbReference type="NCBI Taxonomy" id="5499"/>
    <lineage>
        <taxon>Eukaryota</taxon>
        <taxon>Fungi</taxon>
        <taxon>Dikarya</taxon>
        <taxon>Ascomycota</taxon>
        <taxon>Pezizomycotina</taxon>
        <taxon>Dothideomycetes</taxon>
        <taxon>Dothideomycetidae</taxon>
        <taxon>Mycosphaerellales</taxon>
        <taxon>Mycosphaerellaceae</taxon>
        <taxon>Fulvia</taxon>
    </lineage>
</organism>
<dbReference type="RefSeq" id="XP_047760511.1">
    <property type="nucleotide sequence ID" value="XM_047904295.1"/>
</dbReference>